<dbReference type="EC" id="2.7.8.-" evidence="9"/>
<evidence type="ECO:0000256" key="1">
    <source>
        <dbReference type="ARBA" id="ARBA00001946"/>
    </source>
</evidence>
<dbReference type="InterPro" id="IPR055066">
    <property type="entry name" value="AASDHPPT_N"/>
</dbReference>
<sequence length="231" mass="27350">MEIYAINVENADFLLCQYLSRHVSEELRNKLQRYRFKDDFIRSFFGEVLVRIVAFDHWNISHHQVKIVRNEYSKPVLLGYPNYHFNISHSSDWVVACFDISPVGIDIERIRPFDLAIANRFFSQLEIVHMYNQPVNQRLSCFYEFWTLKESYIKAEGKGLSIALHTFSFLLEGKDIKLNAGTEMDTWRFRMYELDPGYKMAVCGNPLLFPEKIHILPWTRASDHFERIVNA</sequence>
<dbReference type="NCBIfam" id="TIGR00556">
    <property type="entry name" value="pantethn_trn"/>
    <property type="match status" value="1"/>
</dbReference>
<name>A0A7W5GBU0_9BACL</name>
<evidence type="ECO:0000256" key="6">
    <source>
        <dbReference type="ARBA" id="ARBA00023194"/>
    </source>
</evidence>
<dbReference type="EMBL" id="JACHXW010000014">
    <property type="protein sequence ID" value="MBB3154180.1"/>
    <property type="molecule type" value="Genomic_DNA"/>
</dbReference>
<dbReference type="GO" id="GO:0006633">
    <property type="term" value="P:fatty acid biosynthetic process"/>
    <property type="evidence" value="ECO:0007669"/>
    <property type="project" value="InterPro"/>
</dbReference>
<evidence type="ECO:0000259" key="8">
    <source>
        <dbReference type="Pfam" id="PF22624"/>
    </source>
</evidence>
<organism evidence="9 10">
    <name type="scientific">Paenibacillus endophyticus</name>
    <dbReference type="NCBI Taxonomy" id="1294268"/>
    <lineage>
        <taxon>Bacteria</taxon>
        <taxon>Bacillati</taxon>
        <taxon>Bacillota</taxon>
        <taxon>Bacilli</taxon>
        <taxon>Bacillales</taxon>
        <taxon>Paenibacillaceae</taxon>
        <taxon>Paenibacillus</taxon>
    </lineage>
</organism>
<keyword evidence="4" id="KW-0479">Metal-binding</keyword>
<comment type="caution">
    <text evidence="9">The sequence shown here is derived from an EMBL/GenBank/DDBJ whole genome shotgun (WGS) entry which is preliminary data.</text>
</comment>
<dbReference type="PANTHER" id="PTHR12215">
    <property type="entry name" value="PHOSPHOPANTETHEINE TRANSFERASE"/>
    <property type="match status" value="1"/>
</dbReference>
<feature type="domain" description="4'-phosphopantetheinyl transferase N-terminal" evidence="8">
    <location>
        <begin position="20"/>
        <end position="96"/>
    </location>
</feature>
<dbReference type="RefSeq" id="WP_183567141.1">
    <property type="nucleotide sequence ID" value="NZ_CBCSLB010000014.1"/>
</dbReference>
<dbReference type="InterPro" id="IPR004568">
    <property type="entry name" value="Ppantetheine-prot_Trfase_dom"/>
</dbReference>
<evidence type="ECO:0000256" key="2">
    <source>
        <dbReference type="ARBA" id="ARBA00010990"/>
    </source>
</evidence>
<dbReference type="GO" id="GO:0008897">
    <property type="term" value="F:holo-[acyl-carrier-protein] synthase activity"/>
    <property type="evidence" value="ECO:0007669"/>
    <property type="project" value="InterPro"/>
</dbReference>
<keyword evidence="10" id="KW-1185">Reference proteome</keyword>
<keyword evidence="3 9" id="KW-0808">Transferase</keyword>
<keyword evidence="6" id="KW-0045">Antibiotic biosynthesis</keyword>
<dbReference type="InterPro" id="IPR037143">
    <property type="entry name" value="4-PPantetheinyl_Trfase_dom_sf"/>
</dbReference>
<comment type="cofactor">
    <cofactor evidence="1">
        <name>Mg(2+)</name>
        <dbReference type="ChEBI" id="CHEBI:18420"/>
    </cofactor>
</comment>
<keyword evidence="5" id="KW-0460">Magnesium</keyword>
<evidence type="ECO:0000256" key="5">
    <source>
        <dbReference type="ARBA" id="ARBA00022842"/>
    </source>
</evidence>
<reference evidence="9 10" key="1">
    <citation type="submission" date="2020-08" db="EMBL/GenBank/DDBJ databases">
        <title>Genomic Encyclopedia of Type Strains, Phase III (KMG-III): the genomes of soil and plant-associated and newly described type strains.</title>
        <authorList>
            <person name="Whitman W."/>
        </authorList>
    </citation>
    <scope>NUCLEOTIDE SEQUENCE [LARGE SCALE GENOMIC DNA]</scope>
    <source>
        <strain evidence="9 10">CECT 8234</strain>
    </source>
</reference>
<dbReference type="InterPro" id="IPR050559">
    <property type="entry name" value="P-Pant_transferase_sf"/>
</dbReference>
<feature type="domain" description="4'-phosphopantetheinyl transferase" evidence="7">
    <location>
        <begin position="102"/>
        <end position="203"/>
    </location>
</feature>
<comment type="similarity">
    <text evidence="2">Belongs to the P-Pant transferase superfamily. Gsp/Sfp/HetI/AcpT family.</text>
</comment>
<dbReference type="SUPFAM" id="SSF56214">
    <property type="entry name" value="4'-phosphopantetheinyl transferase"/>
    <property type="match status" value="2"/>
</dbReference>
<dbReference type="GO" id="GO:0019878">
    <property type="term" value="P:lysine biosynthetic process via aminoadipic acid"/>
    <property type="evidence" value="ECO:0007669"/>
    <property type="project" value="TreeGrafter"/>
</dbReference>
<evidence type="ECO:0000313" key="9">
    <source>
        <dbReference type="EMBL" id="MBB3154180.1"/>
    </source>
</evidence>
<accession>A0A7W5GBU0</accession>
<evidence type="ECO:0000259" key="7">
    <source>
        <dbReference type="Pfam" id="PF01648"/>
    </source>
</evidence>
<evidence type="ECO:0000313" key="10">
    <source>
        <dbReference type="Proteomes" id="UP000518605"/>
    </source>
</evidence>
<dbReference type="Proteomes" id="UP000518605">
    <property type="component" value="Unassembled WGS sequence"/>
</dbReference>
<protein>
    <submittedName>
        <fullName evidence="9">4'-phosphopantetheinyl transferase</fullName>
        <ecNumber evidence="9">2.7.8.-</ecNumber>
    </submittedName>
</protein>
<dbReference type="InterPro" id="IPR008278">
    <property type="entry name" value="4-PPantetheinyl_Trfase_dom"/>
</dbReference>
<dbReference type="Pfam" id="PF01648">
    <property type="entry name" value="ACPS"/>
    <property type="match status" value="1"/>
</dbReference>
<proteinExistence type="inferred from homology"/>
<dbReference type="Gene3D" id="3.90.470.20">
    <property type="entry name" value="4'-phosphopantetheinyl transferase domain"/>
    <property type="match status" value="2"/>
</dbReference>
<dbReference type="GO" id="GO:0017000">
    <property type="term" value="P:antibiotic biosynthetic process"/>
    <property type="evidence" value="ECO:0007669"/>
    <property type="project" value="UniProtKB-KW"/>
</dbReference>
<gene>
    <name evidence="9" type="ORF">FHS16_004256</name>
</gene>
<dbReference type="Pfam" id="PF22624">
    <property type="entry name" value="AASDHPPT_N"/>
    <property type="match status" value="1"/>
</dbReference>
<dbReference type="AlphaFoldDB" id="A0A7W5GBU0"/>
<dbReference type="PANTHER" id="PTHR12215:SF10">
    <property type="entry name" value="L-AMINOADIPATE-SEMIALDEHYDE DEHYDROGENASE-PHOSPHOPANTETHEINYL TRANSFERASE"/>
    <property type="match status" value="1"/>
</dbReference>
<dbReference type="GO" id="GO:0005829">
    <property type="term" value="C:cytosol"/>
    <property type="evidence" value="ECO:0007669"/>
    <property type="project" value="TreeGrafter"/>
</dbReference>
<dbReference type="GO" id="GO:0000287">
    <property type="term" value="F:magnesium ion binding"/>
    <property type="evidence" value="ECO:0007669"/>
    <property type="project" value="InterPro"/>
</dbReference>
<evidence type="ECO:0000256" key="3">
    <source>
        <dbReference type="ARBA" id="ARBA00022679"/>
    </source>
</evidence>
<evidence type="ECO:0000256" key="4">
    <source>
        <dbReference type="ARBA" id="ARBA00022723"/>
    </source>
</evidence>